<dbReference type="RefSeq" id="WP_121442615.1">
    <property type="nucleotide sequence ID" value="NZ_RCDA01000003.1"/>
</dbReference>
<name>A0A498C6R2_9GAMM</name>
<evidence type="ECO:0000256" key="2">
    <source>
        <dbReference type="ARBA" id="ARBA00022670"/>
    </source>
</evidence>
<dbReference type="InterPro" id="IPR034005">
    <property type="entry name" value="M3A_DCP"/>
</dbReference>
<dbReference type="GO" id="GO:0006508">
    <property type="term" value="P:proteolysis"/>
    <property type="evidence" value="ECO:0007669"/>
    <property type="project" value="UniProtKB-KW"/>
</dbReference>
<dbReference type="Pfam" id="PF01432">
    <property type="entry name" value="Peptidase_M3"/>
    <property type="match status" value="1"/>
</dbReference>
<sequence length="679" mass="76983">MTDNPLLRDDPLPPFPEIQPEHVEPAVDQLLAECRQTLKDVLAKGDWTWDGLVAPLEATEERLNRAWSPVSHMNSVVNTEEMRAAYNACLPKLSAYATEVGQNTELCAAFQALRDSDDYPRLDSAQQRTVDNALRDFRLSGVDLPQDKKERYGEIAQRLSELSSKFGENVLDATNAWHKDLPDADALAGLPESALALARQAAERAGVAGYRINLEFPSFFAVITYAEDRALRREAYEAWSTRASELGPHGGEWDNLPLMEEILALRHEKAQLLGYAHYAELSLAKKMAGSTDEVLGFLNDLAERARPRAEEDLAELRRFAAGELGLDEMEPWDIPYASEKLRQARFELSDEDLRPYFPADRVMAGLFEVVQRLYGLRIEERAGVPTWHEDVRYYEIRDPDGALRGAFYTDLYARPHKRGGAWMDECRARMRQGDRVQAPVAYLTCNFTPAVGDQPALLTHGEVITLFHEFGHGLHHMLTRVEAPAVAGIRGVAWDAVELPSQFMENWCWEREALDLFAAHHETGEPIPDELFQRMKAARNFQSAMQMVRQLEFSLFDFRLHAEYDPAQGARIYPLLEEVRDQVAVVRPPEWNRFANSFGHIFAGGYAAGYYSYKWAEVLSADAYSRFEEEGIFSQEAGREFMTHILEKGGSEDPMVLFRNFRGREPRIDALLRHSGLAA</sequence>
<proteinExistence type="inferred from homology"/>
<evidence type="ECO:0000313" key="12">
    <source>
        <dbReference type="EMBL" id="RLK48208.1"/>
    </source>
</evidence>
<dbReference type="InterPro" id="IPR024080">
    <property type="entry name" value="Neurolysin/TOP_N"/>
</dbReference>
<comment type="caution">
    <text evidence="12">The sequence shown here is derived from an EMBL/GenBank/DDBJ whole genome shotgun (WGS) entry which is preliminary data.</text>
</comment>
<keyword evidence="4 9" id="KW-0378">Hydrolase</keyword>
<evidence type="ECO:0000313" key="13">
    <source>
        <dbReference type="Proteomes" id="UP000275461"/>
    </source>
</evidence>
<dbReference type="GO" id="GO:0046872">
    <property type="term" value="F:metal ion binding"/>
    <property type="evidence" value="ECO:0007669"/>
    <property type="project" value="UniProtKB-UniRule"/>
</dbReference>
<accession>A0A498C6R2</accession>
<organism evidence="12 13">
    <name type="scientific">Alkalispirillum mobile</name>
    <dbReference type="NCBI Taxonomy" id="85925"/>
    <lineage>
        <taxon>Bacteria</taxon>
        <taxon>Pseudomonadati</taxon>
        <taxon>Pseudomonadota</taxon>
        <taxon>Gammaproteobacteria</taxon>
        <taxon>Chromatiales</taxon>
        <taxon>Ectothiorhodospiraceae</taxon>
        <taxon>Alkalispirillum</taxon>
    </lineage>
</organism>
<dbReference type="Gene3D" id="1.20.1050.40">
    <property type="entry name" value="Endopeptidase. Chain P, domain 1"/>
    <property type="match status" value="1"/>
</dbReference>
<dbReference type="InterPro" id="IPR045666">
    <property type="entry name" value="OpdA_N"/>
</dbReference>
<evidence type="ECO:0000256" key="3">
    <source>
        <dbReference type="ARBA" id="ARBA00022723"/>
    </source>
</evidence>
<dbReference type="GO" id="GO:0004222">
    <property type="term" value="F:metalloendopeptidase activity"/>
    <property type="evidence" value="ECO:0007669"/>
    <property type="project" value="UniProtKB-EC"/>
</dbReference>
<keyword evidence="2 9" id="KW-0645">Protease</keyword>
<dbReference type="Pfam" id="PF19310">
    <property type="entry name" value="TOP_N"/>
    <property type="match status" value="1"/>
</dbReference>
<dbReference type="EC" id="3.4.24.70" evidence="8"/>
<evidence type="ECO:0000256" key="5">
    <source>
        <dbReference type="ARBA" id="ARBA00022833"/>
    </source>
</evidence>
<evidence type="ECO:0000256" key="4">
    <source>
        <dbReference type="ARBA" id="ARBA00022801"/>
    </source>
</evidence>
<dbReference type="PANTHER" id="PTHR11804:SF84">
    <property type="entry name" value="SACCHAROLYSIN"/>
    <property type="match status" value="1"/>
</dbReference>
<comment type="similarity">
    <text evidence="1 9">Belongs to the peptidase M3 family.</text>
</comment>
<dbReference type="Gene3D" id="1.10.1370.10">
    <property type="entry name" value="Neurolysin, domain 3"/>
    <property type="match status" value="1"/>
</dbReference>
<evidence type="ECO:0000259" key="11">
    <source>
        <dbReference type="Pfam" id="PF19310"/>
    </source>
</evidence>
<dbReference type="EMBL" id="RCDA01000003">
    <property type="protein sequence ID" value="RLK48208.1"/>
    <property type="molecule type" value="Genomic_DNA"/>
</dbReference>
<keyword evidence="3 9" id="KW-0479">Metal-binding</keyword>
<dbReference type="InterPro" id="IPR024079">
    <property type="entry name" value="MetalloPept_cat_dom_sf"/>
</dbReference>
<dbReference type="AlphaFoldDB" id="A0A498C6R2"/>
<comment type="catalytic activity">
    <reaction evidence="7">
        <text>Hydrolysis of oligopeptides, with broad specificity. Gly or Ala commonly occur as P1 or P1' residues, but more distant residues are also important, as is shown by the fact that Z-Gly-Pro-Gly-|-Gly-Pro-Ala is cleaved, but not Z-(Gly)(5).</text>
        <dbReference type="EC" id="3.4.24.70"/>
    </reaction>
</comment>
<reference evidence="12 13" key="1">
    <citation type="submission" date="2018-10" db="EMBL/GenBank/DDBJ databases">
        <title>Genomic Encyclopedia of Type Strains, Phase IV (KMG-IV): sequencing the most valuable type-strain genomes for metagenomic binning, comparative biology and taxonomic classification.</title>
        <authorList>
            <person name="Goeker M."/>
        </authorList>
    </citation>
    <scope>NUCLEOTIDE SEQUENCE [LARGE SCALE GENOMIC DNA]</scope>
    <source>
        <strain evidence="12 13">DSM 12769</strain>
    </source>
</reference>
<dbReference type="FunFam" id="3.40.390.10:FF:000009">
    <property type="entry name" value="Oligopeptidase A"/>
    <property type="match status" value="1"/>
</dbReference>
<keyword evidence="13" id="KW-1185">Reference proteome</keyword>
<dbReference type="NCBIfam" id="NF008159">
    <property type="entry name" value="PRK10911.1"/>
    <property type="match status" value="1"/>
</dbReference>
<dbReference type="OrthoDB" id="9773538at2"/>
<comment type="cofactor">
    <cofactor evidence="9">
        <name>Zn(2+)</name>
        <dbReference type="ChEBI" id="CHEBI:29105"/>
    </cofactor>
    <text evidence="9">Binds 1 zinc ion.</text>
</comment>
<evidence type="ECO:0000256" key="6">
    <source>
        <dbReference type="ARBA" id="ARBA00023049"/>
    </source>
</evidence>
<dbReference type="PANTHER" id="PTHR11804">
    <property type="entry name" value="PROTEASE M3 THIMET OLIGOPEPTIDASE-RELATED"/>
    <property type="match status" value="1"/>
</dbReference>
<feature type="domain" description="Peptidase M3A/M3B catalytic" evidence="10">
    <location>
        <begin position="223"/>
        <end position="676"/>
    </location>
</feature>
<dbReference type="InterPro" id="IPR045090">
    <property type="entry name" value="Pept_M3A_M3B"/>
</dbReference>
<evidence type="ECO:0000259" key="10">
    <source>
        <dbReference type="Pfam" id="PF01432"/>
    </source>
</evidence>
<dbReference type="Gene3D" id="3.40.390.10">
    <property type="entry name" value="Collagenase (Catalytic Domain)"/>
    <property type="match status" value="1"/>
</dbReference>
<dbReference type="Proteomes" id="UP000275461">
    <property type="component" value="Unassembled WGS sequence"/>
</dbReference>
<gene>
    <name evidence="12" type="ORF">DFR31_2086</name>
</gene>
<evidence type="ECO:0000256" key="7">
    <source>
        <dbReference type="ARBA" id="ARBA00024603"/>
    </source>
</evidence>
<evidence type="ECO:0000256" key="8">
    <source>
        <dbReference type="ARBA" id="ARBA00026100"/>
    </source>
</evidence>
<keyword evidence="5 9" id="KW-0862">Zinc</keyword>
<keyword evidence="6 9" id="KW-0482">Metalloprotease</keyword>
<feature type="domain" description="Oligopeptidase A N-terminal" evidence="11">
    <location>
        <begin position="28"/>
        <end position="149"/>
    </location>
</feature>
<evidence type="ECO:0000256" key="9">
    <source>
        <dbReference type="RuleBase" id="RU003435"/>
    </source>
</evidence>
<evidence type="ECO:0000256" key="1">
    <source>
        <dbReference type="ARBA" id="ARBA00006040"/>
    </source>
</evidence>
<dbReference type="GO" id="GO:0006518">
    <property type="term" value="P:peptide metabolic process"/>
    <property type="evidence" value="ECO:0007669"/>
    <property type="project" value="TreeGrafter"/>
</dbReference>
<dbReference type="SUPFAM" id="SSF55486">
    <property type="entry name" value="Metalloproteases ('zincins'), catalytic domain"/>
    <property type="match status" value="1"/>
</dbReference>
<dbReference type="InterPro" id="IPR001567">
    <property type="entry name" value="Pept_M3A_M3B_dom"/>
</dbReference>
<protein>
    <recommendedName>
        <fullName evidence="8">oligopeptidase A</fullName>
        <ecNumber evidence="8">3.4.24.70</ecNumber>
    </recommendedName>
</protein>
<dbReference type="CDD" id="cd06456">
    <property type="entry name" value="M3A_DCP"/>
    <property type="match status" value="1"/>
</dbReference>
<dbReference type="InterPro" id="IPR024077">
    <property type="entry name" value="Neurolysin/TOP_dom2"/>
</dbReference>
<dbReference type="GO" id="GO:0005829">
    <property type="term" value="C:cytosol"/>
    <property type="evidence" value="ECO:0007669"/>
    <property type="project" value="UniProtKB-ARBA"/>
</dbReference>